<evidence type="ECO:0008006" key="4">
    <source>
        <dbReference type="Google" id="ProtNLM"/>
    </source>
</evidence>
<keyword evidence="3" id="KW-1185">Reference proteome</keyword>
<sequence length="170" mass="18236">MTLFHRVACIATALLLIGATFGPGDSLAQRTGGSVGLGGQVGSPAGVTLKLHNDNAPSYDFLAAWDLDDFFFFNAHAQFSRPINAENVDGLELFYGPGAYIGFLDNGIDDNNPNIDADDEDAVLGISGRIGLNLLVDPRFELYAQLTPRFNLVPETDADLGGGIGFRYYF</sequence>
<dbReference type="RefSeq" id="WP_098079387.1">
    <property type="nucleotide sequence ID" value="NZ_PDEQ01000016.1"/>
</dbReference>
<accession>A0A2A8CTF4</accession>
<gene>
    <name evidence="2" type="ORF">CRI94_17390</name>
</gene>
<proteinExistence type="predicted"/>
<protein>
    <recommendedName>
        <fullName evidence="4">Outer membrane protein beta-barrel domain-containing protein</fullName>
    </recommendedName>
</protein>
<evidence type="ECO:0000256" key="1">
    <source>
        <dbReference type="SAM" id="SignalP"/>
    </source>
</evidence>
<reference evidence="2 3" key="1">
    <citation type="submission" date="2017-10" db="EMBL/GenBank/DDBJ databases">
        <title>Draft genome of Longibacter Salinarum.</title>
        <authorList>
            <person name="Goh K.M."/>
            <person name="Shamsir M.S."/>
            <person name="Lim S.W."/>
        </authorList>
    </citation>
    <scope>NUCLEOTIDE SEQUENCE [LARGE SCALE GENOMIC DNA]</scope>
    <source>
        <strain evidence="2 3">KCTC 52045</strain>
    </source>
</reference>
<feature type="signal peptide" evidence="1">
    <location>
        <begin position="1"/>
        <end position="28"/>
    </location>
</feature>
<evidence type="ECO:0000313" key="3">
    <source>
        <dbReference type="Proteomes" id="UP000220102"/>
    </source>
</evidence>
<dbReference type="Proteomes" id="UP000220102">
    <property type="component" value="Unassembled WGS sequence"/>
</dbReference>
<evidence type="ECO:0000313" key="2">
    <source>
        <dbReference type="EMBL" id="PEN10362.1"/>
    </source>
</evidence>
<dbReference type="OrthoDB" id="9810810at2"/>
<feature type="chain" id="PRO_5012021131" description="Outer membrane protein beta-barrel domain-containing protein" evidence="1">
    <location>
        <begin position="29"/>
        <end position="170"/>
    </location>
</feature>
<dbReference type="AlphaFoldDB" id="A0A2A8CTF4"/>
<keyword evidence="1" id="KW-0732">Signal</keyword>
<organism evidence="2 3">
    <name type="scientific">Longibacter salinarum</name>
    <dbReference type="NCBI Taxonomy" id="1850348"/>
    <lineage>
        <taxon>Bacteria</taxon>
        <taxon>Pseudomonadati</taxon>
        <taxon>Rhodothermota</taxon>
        <taxon>Rhodothermia</taxon>
        <taxon>Rhodothermales</taxon>
        <taxon>Salisaetaceae</taxon>
        <taxon>Longibacter</taxon>
    </lineage>
</organism>
<comment type="caution">
    <text evidence="2">The sequence shown here is derived from an EMBL/GenBank/DDBJ whole genome shotgun (WGS) entry which is preliminary data.</text>
</comment>
<name>A0A2A8CTF4_9BACT</name>
<dbReference type="EMBL" id="PDEQ01000016">
    <property type="protein sequence ID" value="PEN10362.1"/>
    <property type="molecule type" value="Genomic_DNA"/>
</dbReference>